<dbReference type="EMBL" id="DXAQ01000059">
    <property type="protein sequence ID" value="HIZ89041.1"/>
    <property type="molecule type" value="Genomic_DNA"/>
</dbReference>
<protein>
    <submittedName>
        <fullName evidence="1">Uncharacterized protein</fullName>
    </submittedName>
</protein>
<evidence type="ECO:0000313" key="2">
    <source>
        <dbReference type="Proteomes" id="UP000824176"/>
    </source>
</evidence>
<evidence type="ECO:0000313" key="1">
    <source>
        <dbReference type="EMBL" id="HIZ89041.1"/>
    </source>
</evidence>
<proteinExistence type="predicted"/>
<gene>
    <name evidence="1" type="ORF">H9804_03780</name>
</gene>
<dbReference type="AlphaFoldDB" id="A0A9D2GTP5"/>
<organism evidence="1 2">
    <name type="scientific">Candidatus Mucispirillum faecigallinarum</name>
    <dbReference type="NCBI Taxonomy" id="2838699"/>
    <lineage>
        <taxon>Bacteria</taxon>
        <taxon>Pseudomonadati</taxon>
        <taxon>Deferribacterota</taxon>
        <taxon>Deferribacteres</taxon>
        <taxon>Deferribacterales</taxon>
        <taxon>Mucispirillaceae</taxon>
        <taxon>Mucispirillum</taxon>
    </lineage>
</organism>
<comment type="caution">
    <text evidence="1">The sequence shown here is derived from an EMBL/GenBank/DDBJ whole genome shotgun (WGS) entry which is preliminary data.</text>
</comment>
<dbReference type="Proteomes" id="UP000824176">
    <property type="component" value="Unassembled WGS sequence"/>
</dbReference>
<sequence>MLHYPADGGYCETTIVYSNKFKVQFAKSNISDYEMNCEDCWTAGPYSVNVGLMYHAPENAEKGHLIEVVCHKCGKRYLLKPVLHVHYELVGDSDDFDYLPLKELFEGE</sequence>
<name>A0A9D2GTP5_9BACT</name>
<reference evidence="1" key="1">
    <citation type="journal article" date="2021" name="PeerJ">
        <title>Extensive microbial diversity within the chicken gut microbiome revealed by metagenomics and culture.</title>
        <authorList>
            <person name="Gilroy R."/>
            <person name="Ravi A."/>
            <person name="Getino M."/>
            <person name="Pursley I."/>
            <person name="Horton D.L."/>
            <person name="Alikhan N.F."/>
            <person name="Baker D."/>
            <person name="Gharbi K."/>
            <person name="Hall N."/>
            <person name="Watson M."/>
            <person name="Adriaenssens E.M."/>
            <person name="Foster-Nyarko E."/>
            <person name="Jarju S."/>
            <person name="Secka A."/>
            <person name="Antonio M."/>
            <person name="Oren A."/>
            <person name="Chaudhuri R.R."/>
            <person name="La Ragione R."/>
            <person name="Hildebrand F."/>
            <person name="Pallen M.J."/>
        </authorList>
    </citation>
    <scope>NUCLEOTIDE SEQUENCE</scope>
    <source>
        <strain evidence="1">ChiW4-1371</strain>
    </source>
</reference>
<accession>A0A9D2GTP5</accession>
<reference evidence="1" key="2">
    <citation type="submission" date="2021-04" db="EMBL/GenBank/DDBJ databases">
        <authorList>
            <person name="Gilroy R."/>
        </authorList>
    </citation>
    <scope>NUCLEOTIDE SEQUENCE</scope>
    <source>
        <strain evidence="1">ChiW4-1371</strain>
    </source>
</reference>